<dbReference type="RefSeq" id="WP_040323947.1">
    <property type="nucleotide sequence ID" value="NZ_ALPT02000040.1"/>
</dbReference>
<keyword evidence="3" id="KW-1185">Reference proteome</keyword>
<dbReference type="EMBL" id="ALPT02000040">
    <property type="protein sequence ID" value="KGA96992.1"/>
    <property type="molecule type" value="Genomic_DNA"/>
</dbReference>
<organism evidence="2 3">
    <name type="scientific">Alkalihalobacillus alcalophilus ATCC 27647 = CGMCC 1.3604</name>
    <dbReference type="NCBI Taxonomy" id="1218173"/>
    <lineage>
        <taxon>Bacteria</taxon>
        <taxon>Bacillati</taxon>
        <taxon>Bacillota</taxon>
        <taxon>Bacilli</taxon>
        <taxon>Bacillales</taxon>
        <taxon>Bacillaceae</taxon>
        <taxon>Alkalihalobacillus</taxon>
    </lineage>
</organism>
<feature type="transmembrane region" description="Helical" evidence="1">
    <location>
        <begin position="34"/>
        <end position="53"/>
    </location>
</feature>
<dbReference type="Proteomes" id="UP000002754">
    <property type="component" value="Unassembled WGS sequence"/>
</dbReference>
<proteinExistence type="predicted"/>
<reference evidence="2 3" key="1">
    <citation type="journal article" date="2014" name="Genome Announc.">
        <title>Draft Genome Sequence of Bacillus alcalophilus AV1934, a Classic Alkaliphile Isolated from Human Feces in 1934.</title>
        <authorList>
            <person name="Attie O."/>
            <person name="Jayaprakash A."/>
            <person name="Shah H."/>
            <person name="Paulsen I.T."/>
            <person name="Morino M."/>
            <person name="Takahashi Y."/>
            <person name="Narumi I."/>
            <person name="Sachidanandam R."/>
            <person name="Satoh K."/>
            <person name="Ito M."/>
            <person name="Krulwich T.A."/>
        </authorList>
    </citation>
    <scope>NUCLEOTIDE SEQUENCE [LARGE SCALE GENOMIC DNA]</scope>
    <source>
        <strain evidence="2 3">AV1934</strain>
    </source>
</reference>
<name>A0A094YU29_ALKAL</name>
<evidence type="ECO:0000313" key="3">
    <source>
        <dbReference type="Proteomes" id="UP000002754"/>
    </source>
</evidence>
<keyword evidence="1" id="KW-1133">Transmembrane helix</keyword>
<sequence>MLGQRYYFYLFYINALVSVTACIPQILYKDRFNGSLTSLILSTLVGVILLYLFQTQIKNFHSETISEGLNRLFQSRIQKGFLFFISS</sequence>
<comment type="caution">
    <text evidence="2">The sequence shown here is derived from an EMBL/GenBank/DDBJ whole genome shotgun (WGS) entry which is preliminary data.</text>
</comment>
<protein>
    <submittedName>
        <fullName evidence="2">Uncharacterized protein</fullName>
    </submittedName>
</protein>
<evidence type="ECO:0000313" key="2">
    <source>
        <dbReference type="EMBL" id="KGA96992.1"/>
    </source>
</evidence>
<keyword evidence="1" id="KW-0472">Membrane</keyword>
<dbReference type="STRING" id="1218173.BALCAV_0212910"/>
<evidence type="ECO:0000256" key="1">
    <source>
        <dbReference type="SAM" id="Phobius"/>
    </source>
</evidence>
<feature type="transmembrane region" description="Helical" evidence="1">
    <location>
        <begin position="7"/>
        <end position="28"/>
    </location>
</feature>
<dbReference type="PROSITE" id="PS51257">
    <property type="entry name" value="PROKAR_LIPOPROTEIN"/>
    <property type="match status" value="1"/>
</dbReference>
<gene>
    <name evidence="2" type="ORF">BALCAV_0212910</name>
</gene>
<dbReference type="AlphaFoldDB" id="A0A094YU29"/>
<keyword evidence="1" id="KW-0812">Transmembrane</keyword>
<accession>A0A094YU29</accession>